<evidence type="ECO:0000259" key="7">
    <source>
        <dbReference type="Pfam" id="PF02771"/>
    </source>
</evidence>
<keyword evidence="5" id="KW-0560">Oxidoreductase</keyword>
<dbReference type="InterPro" id="IPR036250">
    <property type="entry name" value="AcylCo_DH-like_C"/>
</dbReference>
<dbReference type="Gene3D" id="1.20.140.10">
    <property type="entry name" value="Butyryl-CoA Dehydrogenase, subunit A, domain 3"/>
    <property type="match status" value="1"/>
</dbReference>
<dbReference type="InterPro" id="IPR037069">
    <property type="entry name" value="AcylCoA_DH/ox_N_sf"/>
</dbReference>
<dbReference type="PIRSF" id="PIRSF016578">
    <property type="entry name" value="HsaA"/>
    <property type="match status" value="1"/>
</dbReference>
<dbReference type="Gene3D" id="2.40.110.10">
    <property type="entry name" value="Butyryl-CoA Dehydrogenase, subunit A, domain 2"/>
    <property type="match status" value="1"/>
</dbReference>
<dbReference type="KEGG" id="mets:DK389_09170"/>
<dbReference type="Gene3D" id="1.10.540.10">
    <property type="entry name" value="Acyl-CoA dehydrogenase/oxidase, N-terminal domain"/>
    <property type="match status" value="1"/>
</dbReference>
<comment type="similarity">
    <text evidence="2">Belongs to the acyl-CoA dehydrogenase family.</text>
</comment>
<accession>A0A2U8W3N7</accession>
<dbReference type="Proteomes" id="UP000245926">
    <property type="component" value="Chromosome"/>
</dbReference>
<dbReference type="InterPro" id="IPR050741">
    <property type="entry name" value="Acyl-CoA_dehydrogenase"/>
</dbReference>
<dbReference type="Pfam" id="PF00441">
    <property type="entry name" value="Acyl-CoA_dh_1"/>
    <property type="match status" value="1"/>
</dbReference>
<protein>
    <submittedName>
        <fullName evidence="8">Acyl-CoA dehydrogenase</fullName>
    </submittedName>
</protein>
<evidence type="ECO:0000256" key="4">
    <source>
        <dbReference type="ARBA" id="ARBA00022827"/>
    </source>
</evidence>
<dbReference type="AlphaFoldDB" id="A0A2U8W3N7"/>
<organism evidence="8 9">
    <name type="scientific">Methylobacterium durans</name>
    <dbReference type="NCBI Taxonomy" id="2202825"/>
    <lineage>
        <taxon>Bacteria</taxon>
        <taxon>Pseudomonadati</taxon>
        <taxon>Pseudomonadota</taxon>
        <taxon>Alphaproteobacteria</taxon>
        <taxon>Hyphomicrobiales</taxon>
        <taxon>Methylobacteriaceae</taxon>
        <taxon>Methylobacterium</taxon>
    </lineage>
</organism>
<dbReference type="SUPFAM" id="SSF47203">
    <property type="entry name" value="Acyl-CoA dehydrogenase C-terminal domain-like"/>
    <property type="match status" value="1"/>
</dbReference>
<dbReference type="RefSeq" id="WP_109889011.1">
    <property type="nucleotide sequence ID" value="NZ_CP029550.1"/>
</dbReference>
<dbReference type="SUPFAM" id="SSF56645">
    <property type="entry name" value="Acyl-CoA dehydrogenase NM domain-like"/>
    <property type="match status" value="1"/>
</dbReference>
<comment type="cofactor">
    <cofactor evidence="1">
        <name>FAD</name>
        <dbReference type="ChEBI" id="CHEBI:57692"/>
    </cofactor>
</comment>
<dbReference type="PANTHER" id="PTHR48083:SF37">
    <property type="entry name" value="DEHYDROGENASE, PUTATIVE-RELATED"/>
    <property type="match status" value="1"/>
</dbReference>
<keyword evidence="4" id="KW-0274">FAD</keyword>
<evidence type="ECO:0000256" key="2">
    <source>
        <dbReference type="ARBA" id="ARBA00009347"/>
    </source>
</evidence>
<proteinExistence type="inferred from homology"/>
<dbReference type="EMBL" id="CP029550">
    <property type="protein sequence ID" value="AWN40667.1"/>
    <property type="molecule type" value="Genomic_DNA"/>
</dbReference>
<evidence type="ECO:0000256" key="5">
    <source>
        <dbReference type="ARBA" id="ARBA00023002"/>
    </source>
</evidence>
<dbReference type="GO" id="GO:0050660">
    <property type="term" value="F:flavin adenine dinucleotide binding"/>
    <property type="evidence" value="ECO:0007669"/>
    <property type="project" value="InterPro"/>
</dbReference>
<evidence type="ECO:0000259" key="6">
    <source>
        <dbReference type="Pfam" id="PF00441"/>
    </source>
</evidence>
<dbReference type="GO" id="GO:0033539">
    <property type="term" value="P:fatty acid beta-oxidation using acyl-CoA dehydrogenase"/>
    <property type="evidence" value="ECO:0007669"/>
    <property type="project" value="TreeGrafter"/>
</dbReference>
<name>A0A2U8W3N7_9HYPH</name>
<dbReference type="InterPro" id="IPR046373">
    <property type="entry name" value="Acyl-CoA_Oxase/DH_mid-dom_sf"/>
</dbReference>
<gene>
    <name evidence="8" type="ORF">DK389_09170</name>
</gene>
<dbReference type="InterPro" id="IPR009075">
    <property type="entry name" value="AcylCo_DH/oxidase_C"/>
</dbReference>
<keyword evidence="9" id="KW-1185">Reference proteome</keyword>
<evidence type="ECO:0000313" key="9">
    <source>
        <dbReference type="Proteomes" id="UP000245926"/>
    </source>
</evidence>
<sequence>MHGTWPDLTESDGTARSIVAAARQAAAAAADRAPATDRDDGFPVDDVANLGRLGLLAAPLPRASGGVGLGEAEAAATLLEVLRLVGYGSLALGRIYEGHVNALQLVLRYGTADQHARLFADSRNGHLFGVWNTESREGLALVQTADGRALRGGKTFASGAGFVSRALVTACPAPGEPPLMLVVALDGAGRADLSAWRAHGMRASATGTVDLTGLPVAQADILGGPDDYHAEPHFSGGAWRFAAVQLGGIEAVLDAWRNHLRRTGRGEDPHQLARLGAGAGAAETARLWVARAAERVAAGAEEPARTVAYVNLARLAVERAGLDVLEMAQRSVGLQGFLRDHPLERLGRDLATYLRQPAPDRALTLAARHVLDESRPAGDLWAAGPGT</sequence>
<dbReference type="GO" id="GO:0003995">
    <property type="term" value="F:acyl-CoA dehydrogenase activity"/>
    <property type="evidence" value="ECO:0007669"/>
    <property type="project" value="TreeGrafter"/>
</dbReference>
<keyword evidence="3" id="KW-0285">Flavoprotein</keyword>
<dbReference type="Pfam" id="PF02771">
    <property type="entry name" value="Acyl-CoA_dh_N"/>
    <property type="match status" value="1"/>
</dbReference>
<dbReference type="PANTHER" id="PTHR48083">
    <property type="entry name" value="MEDIUM-CHAIN SPECIFIC ACYL-COA DEHYDROGENASE, MITOCHONDRIAL-RELATED"/>
    <property type="match status" value="1"/>
</dbReference>
<dbReference type="GO" id="GO:0005737">
    <property type="term" value="C:cytoplasm"/>
    <property type="evidence" value="ECO:0007669"/>
    <property type="project" value="TreeGrafter"/>
</dbReference>
<feature type="domain" description="Acyl-CoA dehydrogenase/oxidase C-terminal" evidence="6">
    <location>
        <begin position="235"/>
        <end position="351"/>
    </location>
</feature>
<dbReference type="InterPro" id="IPR009100">
    <property type="entry name" value="AcylCoA_DH/oxidase_NM_dom_sf"/>
</dbReference>
<reference evidence="9" key="1">
    <citation type="submission" date="2018-05" db="EMBL/GenBank/DDBJ databases">
        <title>Complete Genome Sequence of Methylobacterium sp. 17SD2-17.</title>
        <authorList>
            <person name="Srinivasan S."/>
        </authorList>
    </citation>
    <scope>NUCLEOTIDE SEQUENCE [LARGE SCALE GENOMIC DNA]</scope>
    <source>
        <strain evidence="9">17SD2-17</strain>
    </source>
</reference>
<evidence type="ECO:0000313" key="8">
    <source>
        <dbReference type="EMBL" id="AWN40667.1"/>
    </source>
</evidence>
<dbReference type="InterPro" id="IPR013786">
    <property type="entry name" value="AcylCoA_DH/ox_N"/>
</dbReference>
<dbReference type="OrthoDB" id="2986495at2"/>
<evidence type="ECO:0000256" key="3">
    <source>
        <dbReference type="ARBA" id="ARBA00022630"/>
    </source>
</evidence>
<evidence type="ECO:0000256" key="1">
    <source>
        <dbReference type="ARBA" id="ARBA00001974"/>
    </source>
</evidence>
<feature type="domain" description="Acyl-CoA dehydrogenase/oxidase N-terminal" evidence="7">
    <location>
        <begin position="16"/>
        <end position="119"/>
    </location>
</feature>